<evidence type="ECO:0000313" key="2">
    <source>
        <dbReference type="EMBL" id="KIO11758.1"/>
    </source>
</evidence>
<feature type="region of interest" description="Disordered" evidence="1">
    <location>
        <begin position="183"/>
        <end position="221"/>
    </location>
</feature>
<accession>A0A0C3JRG4</accession>
<keyword evidence="3" id="KW-1185">Reference proteome</keyword>
<dbReference type="Pfam" id="PF14223">
    <property type="entry name" value="Retrotran_gag_2"/>
    <property type="match status" value="1"/>
</dbReference>
<gene>
    <name evidence="2" type="ORF">M404DRAFT_13267</name>
</gene>
<feature type="compositionally biased region" description="Basic residues" evidence="1">
    <location>
        <begin position="186"/>
        <end position="197"/>
    </location>
</feature>
<reference evidence="3" key="2">
    <citation type="submission" date="2015-01" db="EMBL/GenBank/DDBJ databases">
        <title>Evolutionary Origins and Diversification of the Mycorrhizal Mutualists.</title>
        <authorList>
            <consortium name="DOE Joint Genome Institute"/>
            <consortium name="Mycorrhizal Genomics Consortium"/>
            <person name="Kohler A."/>
            <person name="Kuo A."/>
            <person name="Nagy L.G."/>
            <person name="Floudas D."/>
            <person name="Copeland A."/>
            <person name="Barry K.W."/>
            <person name="Cichocki N."/>
            <person name="Veneault-Fourrey C."/>
            <person name="LaButti K."/>
            <person name="Lindquist E.A."/>
            <person name="Lipzen A."/>
            <person name="Lundell T."/>
            <person name="Morin E."/>
            <person name="Murat C."/>
            <person name="Riley R."/>
            <person name="Ohm R."/>
            <person name="Sun H."/>
            <person name="Tunlid A."/>
            <person name="Henrissat B."/>
            <person name="Grigoriev I.V."/>
            <person name="Hibbett D.S."/>
            <person name="Martin F."/>
        </authorList>
    </citation>
    <scope>NUCLEOTIDE SEQUENCE [LARGE SCALE GENOMIC DNA]</scope>
    <source>
        <strain evidence="3">Marx 270</strain>
    </source>
</reference>
<dbReference type="HOGENOM" id="CLU_104293_0_0_1"/>
<dbReference type="OrthoDB" id="2689235at2759"/>
<protein>
    <submittedName>
        <fullName evidence="2">Uncharacterized protein</fullName>
    </submittedName>
</protein>
<evidence type="ECO:0000313" key="3">
    <source>
        <dbReference type="Proteomes" id="UP000054217"/>
    </source>
</evidence>
<dbReference type="Proteomes" id="UP000054217">
    <property type="component" value="Unassembled WGS sequence"/>
</dbReference>
<dbReference type="InParanoid" id="A0A0C3JRG4"/>
<dbReference type="EMBL" id="KN831949">
    <property type="protein sequence ID" value="KIO11758.1"/>
    <property type="molecule type" value="Genomic_DNA"/>
</dbReference>
<reference evidence="2 3" key="1">
    <citation type="submission" date="2014-04" db="EMBL/GenBank/DDBJ databases">
        <authorList>
            <consortium name="DOE Joint Genome Institute"/>
            <person name="Kuo A."/>
            <person name="Kohler A."/>
            <person name="Costa M.D."/>
            <person name="Nagy L.G."/>
            <person name="Floudas D."/>
            <person name="Copeland A."/>
            <person name="Barry K.W."/>
            <person name="Cichocki N."/>
            <person name="Veneault-Fourrey C."/>
            <person name="LaButti K."/>
            <person name="Lindquist E.A."/>
            <person name="Lipzen A."/>
            <person name="Lundell T."/>
            <person name="Morin E."/>
            <person name="Murat C."/>
            <person name="Sun H."/>
            <person name="Tunlid A."/>
            <person name="Henrissat B."/>
            <person name="Grigoriev I.V."/>
            <person name="Hibbett D.S."/>
            <person name="Martin F."/>
            <person name="Nordberg H.P."/>
            <person name="Cantor M.N."/>
            <person name="Hua S.X."/>
        </authorList>
    </citation>
    <scope>NUCLEOTIDE SEQUENCE [LARGE SCALE GENOMIC DNA]</scope>
    <source>
        <strain evidence="2 3">Marx 270</strain>
    </source>
</reference>
<organism evidence="2 3">
    <name type="scientific">Pisolithus tinctorius Marx 270</name>
    <dbReference type="NCBI Taxonomy" id="870435"/>
    <lineage>
        <taxon>Eukaryota</taxon>
        <taxon>Fungi</taxon>
        <taxon>Dikarya</taxon>
        <taxon>Basidiomycota</taxon>
        <taxon>Agaricomycotina</taxon>
        <taxon>Agaricomycetes</taxon>
        <taxon>Agaricomycetidae</taxon>
        <taxon>Boletales</taxon>
        <taxon>Sclerodermatineae</taxon>
        <taxon>Pisolithaceae</taxon>
        <taxon>Pisolithus</taxon>
    </lineage>
</organism>
<dbReference type="AlphaFoldDB" id="A0A0C3JRG4"/>
<sequence length="221" mass="24206">MGNISLKVICNPNDVLGVVLGTDLKPGSSPATNQLSDALLIKTQKHTTAKSLYDALLVLHEDSNLASAYYLYQQLLDSTWDGTTSISDHIAGMRTTESWLASMKFAVDTKLLTFTLLNSLPKTPEWSAFTSAIINTVEPDKLIFDMVETCIGSTGDKWCEHHQSSGHSTDNCWSYQKWVKELQKGRAGRRQAKKGKKSNMAETPPDTSPLDSAHVATTSVS</sequence>
<evidence type="ECO:0000256" key="1">
    <source>
        <dbReference type="SAM" id="MobiDB-lite"/>
    </source>
</evidence>
<name>A0A0C3JRG4_PISTI</name>
<proteinExistence type="predicted"/>